<proteinExistence type="predicted"/>
<organism evidence="7 8">
    <name type="scientific">Romanomermis culicivorax</name>
    <name type="common">Nematode worm</name>
    <dbReference type="NCBI Taxonomy" id="13658"/>
    <lineage>
        <taxon>Eukaryota</taxon>
        <taxon>Metazoa</taxon>
        <taxon>Ecdysozoa</taxon>
        <taxon>Nematoda</taxon>
        <taxon>Enoplea</taxon>
        <taxon>Dorylaimia</taxon>
        <taxon>Mermithida</taxon>
        <taxon>Mermithoidea</taxon>
        <taxon>Mermithidae</taxon>
        <taxon>Romanomermis</taxon>
    </lineage>
</organism>
<dbReference type="PANTHER" id="PTHR45630">
    <property type="entry name" value="CATION-TRANSPORTING ATPASE-RELATED"/>
    <property type="match status" value="1"/>
</dbReference>
<evidence type="ECO:0000313" key="8">
    <source>
        <dbReference type="WBParaSite" id="nRc.2.0.1.t23174-RA"/>
    </source>
</evidence>
<evidence type="ECO:0000256" key="2">
    <source>
        <dbReference type="ARBA" id="ARBA00022723"/>
    </source>
</evidence>
<keyword evidence="7" id="KW-1185">Reference proteome</keyword>
<evidence type="ECO:0000256" key="1">
    <source>
        <dbReference type="ARBA" id="ARBA00004141"/>
    </source>
</evidence>
<name>A0A915J9M0_ROMCU</name>
<dbReference type="WBParaSite" id="nRc.2.0.1.t23174-RA">
    <property type="protein sequence ID" value="nRc.2.0.1.t23174-RA"/>
    <property type="gene ID" value="nRc.2.0.1.g23174"/>
</dbReference>
<dbReference type="Pfam" id="PF13246">
    <property type="entry name" value="Cation_ATPase"/>
    <property type="match status" value="1"/>
</dbReference>
<keyword evidence="5" id="KW-0460">Magnesium</keyword>
<dbReference type="GO" id="GO:0005524">
    <property type="term" value="F:ATP binding"/>
    <property type="evidence" value="ECO:0007669"/>
    <property type="project" value="UniProtKB-KW"/>
</dbReference>
<dbReference type="InterPro" id="IPR006544">
    <property type="entry name" value="P-type_TPase_V"/>
</dbReference>
<dbReference type="AlphaFoldDB" id="A0A915J9M0"/>
<accession>A0A915J9M0</accession>
<keyword evidence="3" id="KW-0547">Nucleotide-binding</keyword>
<evidence type="ECO:0000256" key="6">
    <source>
        <dbReference type="ARBA" id="ARBA00022967"/>
    </source>
</evidence>
<reference evidence="8" key="1">
    <citation type="submission" date="2022-11" db="UniProtKB">
        <authorList>
            <consortium name="WormBaseParasite"/>
        </authorList>
    </citation>
    <scope>IDENTIFICATION</scope>
</reference>
<keyword evidence="6" id="KW-1278">Translocase</keyword>
<evidence type="ECO:0000256" key="3">
    <source>
        <dbReference type="ARBA" id="ARBA00022741"/>
    </source>
</evidence>
<dbReference type="GO" id="GO:0005789">
    <property type="term" value="C:endoplasmic reticulum membrane"/>
    <property type="evidence" value="ECO:0007669"/>
    <property type="project" value="TreeGrafter"/>
</dbReference>
<dbReference type="InterPro" id="IPR023299">
    <property type="entry name" value="ATPase_P-typ_cyto_dom_N"/>
</dbReference>
<dbReference type="Proteomes" id="UP000887565">
    <property type="component" value="Unplaced"/>
</dbReference>
<evidence type="ECO:0000256" key="5">
    <source>
        <dbReference type="ARBA" id="ARBA00022842"/>
    </source>
</evidence>
<evidence type="ECO:0000256" key="4">
    <source>
        <dbReference type="ARBA" id="ARBA00022840"/>
    </source>
</evidence>
<evidence type="ECO:0000313" key="7">
    <source>
        <dbReference type="Proteomes" id="UP000887565"/>
    </source>
</evidence>
<sequence>MADTAIAGAKTAMNTNDAVMPKKGKEIPLKIFHRFHFSSNLKRMSVIAGYIPVGTSDVVYLATVKGAPETLKTMFAEVPQNYDAIYQQMTREGARVIALGYKELGTLTHKQIREMKRDDVECGLHFAGFVVISCPLKSDSKAMIKEIIASSHQPDGGKQPSTTEVGVMVVDIHLYN</sequence>
<keyword evidence="2" id="KW-0479">Metal-binding</keyword>
<dbReference type="GO" id="GO:0015662">
    <property type="term" value="F:P-type ion transporter activity"/>
    <property type="evidence" value="ECO:0007669"/>
    <property type="project" value="TreeGrafter"/>
</dbReference>
<protein>
    <submittedName>
        <fullName evidence="8">Uncharacterized protein</fullName>
    </submittedName>
</protein>
<dbReference type="GO" id="GO:0006874">
    <property type="term" value="P:intracellular calcium ion homeostasis"/>
    <property type="evidence" value="ECO:0007669"/>
    <property type="project" value="TreeGrafter"/>
</dbReference>
<dbReference type="OMA" id="QQMTREG"/>
<dbReference type="Gene3D" id="3.40.1110.10">
    <property type="entry name" value="Calcium-transporting ATPase, cytoplasmic domain N"/>
    <property type="match status" value="1"/>
</dbReference>
<comment type="subcellular location">
    <subcellularLocation>
        <location evidence="1">Membrane</location>
        <topology evidence="1">Multi-pass membrane protein</topology>
    </subcellularLocation>
</comment>
<keyword evidence="4" id="KW-0067">ATP-binding</keyword>
<dbReference type="PANTHER" id="PTHR45630:SF7">
    <property type="entry name" value="ENDOPLASMIC RETICULUM TRANSMEMBRANE HELIX TRANSLOCASE"/>
    <property type="match status" value="1"/>
</dbReference>
<dbReference type="SUPFAM" id="SSF81660">
    <property type="entry name" value="Metal cation-transporting ATPase, ATP-binding domain N"/>
    <property type="match status" value="1"/>
</dbReference>
<dbReference type="GO" id="GO:0046872">
    <property type="term" value="F:metal ion binding"/>
    <property type="evidence" value="ECO:0007669"/>
    <property type="project" value="UniProtKB-KW"/>
</dbReference>
<dbReference type="GO" id="GO:0019829">
    <property type="term" value="F:ATPase-coupled monoatomic cation transmembrane transporter activity"/>
    <property type="evidence" value="ECO:0007669"/>
    <property type="project" value="TreeGrafter"/>
</dbReference>